<sequence length="128" mass="15043">MNKTYKNLFDEYVKELDNAVSFEEDKLDSIREKLFNEGKSEEEIENFIMGKFDPICCSGRVIAVFRKYWLKCNQLNAHYNKNGSSEYVNPKIFTIDWLSNDGDPYELFELMNGMPYFPIGIDENGDYC</sequence>
<comment type="caution">
    <text evidence="1">The sequence shown here is derived from an EMBL/GenBank/DDBJ whole genome shotgun (WGS) entry which is preliminary data.</text>
</comment>
<dbReference type="Proteomes" id="UP000094580">
    <property type="component" value="Unassembled WGS sequence"/>
</dbReference>
<name>A0ABX2ZNC9_9BACI</name>
<gene>
    <name evidence="1" type="ORF">BED47_06115</name>
</gene>
<keyword evidence="2" id="KW-1185">Reference proteome</keyword>
<accession>A0ABX2ZNC9</accession>
<evidence type="ECO:0000313" key="2">
    <source>
        <dbReference type="Proteomes" id="UP000094580"/>
    </source>
</evidence>
<evidence type="ECO:0000313" key="1">
    <source>
        <dbReference type="EMBL" id="ODG91235.1"/>
    </source>
</evidence>
<proteinExistence type="predicted"/>
<dbReference type="EMBL" id="MDKC01000023">
    <property type="protein sequence ID" value="ODG91235.1"/>
    <property type="molecule type" value="Genomic_DNA"/>
</dbReference>
<organism evidence="1 2">
    <name type="scientific">Gottfriedia luciferensis</name>
    <dbReference type="NCBI Taxonomy" id="178774"/>
    <lineage>
        <taxon>Bacteria</taxon>
        <taxon>Bacillati</taxon>
        <taxon>Bacillota</taxon>
        <taxon>Bacilli</taxon>
        <taxon>Bacillales</taxon>
        <taxon>Bacillaceae</taxon>
        <taxon>Gottfriedia</taxon>
    </lineage>
</organism>
<protein>
    <submittedName>
        <fullName evidence="1">Uncharacterized protein</fullName>
    </submittedName>
</protein>
<dbReference type="RefSeq" id="WP_069034028.1">
    <property type="nucleotide sequence ID" value="NZ_MDKC01000023.1"/>
</dbReference>
<reference evidence="1 2" key="1">
    <citation type="submission" date="2016-07" db="EMBL/GenBank/DDBJ databases">
        <authorList>
            <person name="Townsley L."/>
            <person name="Shank E.A."/>
        </authorList>
    </citation>
    <scope>NUCLEOTIDE SEQUENCE [LARGE SCALE GENOMIC DNA]</scope>
    <source>
        <strain evidence="1 2">CH01</strain>
    </source>
</reference>